<dbReference type="eggNOG" id="ENOG5032S9D">
    <property type="taxonomic scope" value="Bacteria"/>
</dbReference>
<organism evidence="1 2">
    <name type="scientific">Wenxinia marina DSM 24838</name>
    <dbReference type="NCBI Taxonomy" id="1123501"/>
    <lineage>
        <taxon>Bacteria</taxon>
        <taxon>Pseudomonadati</taxon>
        <taxon>Pseudomonadota</taxon>
        <taxon>Alphaproteobacteria</taxon>
        <taxon>Rhodobacterales</taxon>
        <taxon>Roseobacteraceae</taxon>
        <taxon>Wenxinia</taxon>
    </lineage>
</organism>
<dbReference type="AlphaFoldDB" id="A0A0D0NPW9"/>
<dbReference type="RefSeq" id="WP_018304052.1">
    <property type="nucleotide sequence ID" value="NZ_KB902312.1"/>
</dbReference>
<evidence type="ECO:0000313" key="2">
    <source>
        <dbReference type="Proteomes" id="UP000035100"/>
    </source>
</evidence>
<reference evidence="1 2" key="1">
    <citation type="submission" date="2013-01" db="EMBL/GenBank/DDBJ databases">
        <authorList>
            <person name="Fiebig A."/>
            <person name="Goeker M."/>
            <person name="Klenk H.-P.P."/>
        </authorList>
    </citation>
    <scope>NUCLEOTIDE SEQUENCE [LARGE SCALE GENOMIC DNA]</scope>
    <source>
        <strain evidence="1 2">DSM 24838</strain>
    </source>
</reference>
<evidence type="ECO:0000313" key="1">
    <source>
        <dbReference type="EMBL" id="KIQ70305.1"/>
    </source>
</evidence>
<dbReference type="OrthoDB" id="7772846at2"/>
<dbReference type="EMBL" id="AONG01000005">
    <property type="protein sequence ID" value="KIQ70305.1"/>
    <property type="molecule type" value="Genomic_DNA"/>
</dbReference>
<keyword evidence="2" id="KW-1185">Reference proteome</keyword>
<gene>
    <name evidence="1" type="ORF">Wenmar_00680</name>
</gene>
<protein>
    <submittedName>
        <fullName evidence="1">Uncharacterized protein</fullName>
    </submittedName>
</protein>
<accession>A0A0D0NPW9</accession>
<proteinExistence type="predicted"/>
<comment type="caution">
    <text evidence="1">The sequence shown here is derived from an EMBL/GenBank/DDBJ whole genome shotgun (WGS) entry which is preliminary data.</text>
</comment>
<name>A0A0D0NPW9_9RHOB</name>
<sequence>MSATTLTSTRIVEGVWEGVLTRVGQDEGAPALVVSHLGEEVGGLEVIPAGPGEWALRLPIPARLISDGVQTFVIREADGAGEVLESFAIVAGAPLAEDLRAEIDLLREELDLLKQAFRRHCVETA</sequence>
<dbReference type="Proteomes" id="UP000035100">
    <property type="component" value="Unassembled WGS sequence"/>
</dbReference>
<dbReference type="STRING" id="1123501.Wenmar_00680"/>
<dbReference type="PATRIC" id="fig|1123501.6.peg.747"/>